<dbReference type="EMBL" id="JAKMXF010000343">
    <property type="protein sequence ID" value="KAI6647196.1"/>
    <property type="molecule type" value="Genomic_DNA"/>
</dbReference>
<keyword evidence="2" id="KW-1185">Reference proteome</keyword>
<reference evidence="1 2" key="1">
    <citation type="journal article" date="2023" name="BMC Biol.">
        <title>The compact genome of the sponge Oopsacas minuta (Hexactinellida) is lacking key metazoan core genes.</title>
        <authorList>
            <person name="Santini S."/>
            <person name="Schenkelaars Q."/>
            <person name="Jourda C."/>
            <person name="Duchesne M."/>
            <person name="Belahbib H."/>
            <person name="Rocher C."/>
            <person name="Selva M."/>
            <person name="Riesgo A."/>
            <person name="Vervoort M."/>
            <person name="Leys S.P."/>
            <person name="Kodjabachian L."/>
            <person name="Le Bivic A."/>
            <person name="Borchiellini C."/>
            <person name="Claverie J.M."/>
            <person name="Renard E."/>
        </authorList>
    </citation>
    <scope>NUCLEOTIDE SEQUENCE [LARGE SCALE GENOMIC DNA]</scope>
    <source>
        <strain evidence="1">SPO-2</strain>
    </source>
</reference>
<gene>
    <name evidence="1" type="ORF">LOD99_12193</name>
</gene>
<accession>A0AAV7JEX6</accession>
<dbReference type="AlphaFoldDB" id="A0AAV7JEX6"/>
<protein>
    <submittedName>
        <fullName evidence="1">Uncharacterized protein</fullName>
    </submittedName>
</protein>
<proteinExistence type="predicted"/>
<evidence type="ECO:0000313" key="2">
    <source>
        <dbReference type="Proteomes" id="UP001165289"/>
    </source>
</evidence>
<name>A0AAV7JEX6_9METZ</name>
<dbReference type="Proteomes" id="UP001165289">
    <property type="component" value="Unassembled WGS sequence"/>
</dbReference>
<sequence>MACVDPSTSEKCFEIDVQLVYPKFTERIILKANQSSGIAFYSTDNNRIVLWINYSDIVGIKFVKVYETRGFIESNYGAMSIISYPETTSYFRGRYRTRTETIVKTAATIEVSSQTDEKKVIINWTEELLKIYHNYLLKYFQYFDVDSRVEVVDPFKDRKLLVILNPVSGKGTCPKIFKEEESYFS</sequence>
<evidence type="ECO:0000313" key="1">
    <source>
        <dbReference type="EMBL" id="KAI6647196.1"/>
    </source>
</evidence>
<comment type="caution">
    <text evidence="1">The sequence shown here is derived from an EMBL/GenBank/DDBJ whole genome shotgun (WGS) entry which is preliminary data.</text>
</comment>
<organism evidence="1 2">
    <name type="scientific">Oopsacas minuta</name>
    <dbReference type="NCBI Taxonomy" id="111878"/>
    <lineage>
        <taxon>Eukaryota</taxon>
        <taxon>Metazoa</taxon>
        <taxon>Porifera</taxon>
        <taxon>Hexactinellida</taxon>
        <taxon>Hexasterophora</taxon>
        <taxon>Lyssacinosida</taxon>
        <taxon>Leucopsacidae</taxon>
        <taxon>Oopsacas</taxon>
    </lineage>
</organism>